<dbReference type="SMART" id="SM00490">
    <property type="entry name" value="HELICc"/>
    <property type="match status" value="1"/>
</dbReference>
<dbReference type="CDD" id="cd18793">
    <property type="entry name" value="SF2_C_SNF"/>
    <property type="match status" value="1"/>
</dbReference>
<dbReference type="InterPro" id="IPR014001">
    <property type="entry name" value="Helicase_ATP-bd"/>
</dbReference>
<dbReference type="GO" id="GO:0005524">
    <property type="term" value="F:ATP binding"/>
    <property type="evidence" value="ECO:0007669"/>
    <property type="project" value="InterPro"/>
</dbReference>
<accession>A0A6J5KGS7</accession>
<keyword evidence="1" id="KW-0378">Hydrolase</keyword>
<dbReference type="GO" id="GO:0031297">
    <property type="term" value="P:replication fork processing"/>
    <property type="evidence" value="ECO:0007669"/>
    <property type="project" value="TreeGrafter"/>
</dbReference>
<dbReference type="EMBL" id="LR796143">
    <property type="protein sequence ID" value="CAB4121198.1"/>
    <property type="molecule type" value="Genomic_DNA"/>
</dbReference>
<name>A0A6J5KGS7_9CAUD</name>
<dbReference type="PROSITE" id="PS51192">
    <property type="entry name" value="HELICASE_ATP_BIND_1"/>
    <property type="match status" value="1"/>
</dbReference>
<evidence type="ECO:0000259" key="2">
    <source>
        <dbReference type="PROSITE" id="PS51192"/>
    </source>
</evidence>
<sequence>MTLPLLSYQDEAADVLITKDRFGLFDEMGVGKTATAIGALDKAGARRILIVAPAAVREVWVGEFKKFSTIQRKIIKGKTISDFGMWMKGKADVLITSYEMATKWGPKIDDLYDVLILDEAHYLKSHTALRTRALLGTLCDGKKGAGRWAGHVWFLTGTPAPNDPVDVWPFLRFTGGTNLTIAQFTNRYFTSKMGTFTARQEPRKETLPELRAIIEANSLRRTKADVGMKLPPIWMTTQTVDGDTEEIKAILRQFPGLAGAIMEAIERGGLSFLDAQHIATLRRLVGEAKAPAFVDLMAEELANGMDKVVIMGIHTKALEIVRQGLTDRGHKVVMITGSISERDRIAAVKDFQTDPDTRVFIGNVRAAGTGITLTAAADIVMFESSWSPADNAQALMRIHRLGQTRQVRARFISLAGSIDEVVSETVARKTAAIARLGLDVVSEPV</sequence>
<proteinExistence type="predicted"/>
<feature type="domain" description="Helicase ATP-binding" evidence="2">
    <location>
        <begin position="13"/>
        <end position="177"/>
    </location>
</feature>
<organism evidence="4">
    <name type="scientific">uncultured Caudovirales phage</name>
    <dbReference type="NCBI Taxonomy" id="2100421"/>
    <lineage>
        <taxon>Viruses</taxon>
        <taxon>Duplodnaviria</taxon>
        <taxon>Heunggongvirae</taxon>
        <taxon>Uroviricota</taxon>
        <taxon>Caudoviricetes</taxon>
        <taxon>Peduoviridae</taxon>
        <taxon>Maltschvirus</taxon>
        <taxon>Maltschvirus maltsch</taxon>
    </lineage>
</organism>
<gene>
    <name evidence="4" type="ORF">UFOVP6_40</name>
</gene>
<dbReference type="PROSITE" id="PS51194">
    <property type="entry name" value="HELICASE_CTER"/>
    <property type="match status" value="1"/>
</dbReference>
<dbReference type="GO" id="GO:0006281">
    <property type="term" value="P:DNA repair"/>
    <property type="evidence" value="ECO:0007669"/>
    <property type="project" value="TreeGrafter"/>
</dbReference>
<dbReference type="SMART" id="SM00487">
    <property type="entry name" value="DEXDc"/>
    <property type="match status" value="1"/>
</dbReference>
<keyword evidence="4" id="KW-0347">Helicase</keyword>
<evidence type="ECO:0000256" key="1">
    <source>
        <dbReference type="ARBA" id="ARBA00022801"/>
    </source>
</evidence>
<dbReference type="SUPFAM" id="SSF52540">
    <property type="entry name" value="P-loop containing nucleoside triphosphate hydrolases"/>
    <property type="match status" value="2"/>
</dbReference>
<dbReference type="PANTHER" id="PTHR45766:SF6">
    <property type="entry name" value="SWI_SNF-RELATED MATRIX-ASSOCIATED ACTIN-DEPENDENT REGULATOR OF CHROMATIN SUBFAMILY A-LIKE PROTEIN 1"/>
    <property type="match status" value="1"/>
</dbReference>
<dbReference type="Pfam" id="PF00271">
    <property type="entry name" value="Helicase_C"/>
    <property type="match status" value="1"/>
</dbReference>
<protein>
    <submittedName>
        <fullName evidence="4">HepA Superfamily II DNA/RNA helicases, SNF2 family</fullName>
    </submittedName>
</protein>
<keyword evidence="4" id="KW-0547">Nucleotide-binding</keyword>
<dbReference type="GO" id="GO:0004386">
    <property type="term" value="F:helicase activity"/>
    <property type="evidence" value="ECO:0007669"/>
    <property type="project" value="UniProtKB-KW"/>
</dbReference>
<dbReference type="InterPro" id="IPR027417">
    <property type="entry name" value="P-loop_NTPase"/>
</dbReference>
<dbReference type="InterPro" id="IPR001650">
    <property type="entry name" value="Helicase_C-like"/>
</dbReference>
<dbReference type="Pfam" id="PF00176">
    <property type="entry name" value="SNF2-rel_dom"/>
    <property type="match status" value="1"/>
</dbReference>
<evidence type="ECO:0000313" key="4">
    <source>
        <dbReference type="EMBL" id="CAB4121198.1"/>
    </source>
</evidence>
<dbReference type="GO" id="GO:0016787">
    <property type="term" value="F:hydrolase activity"/>
    <property type="evidence" value="ECO:0007669"/>
    <property type="project" value="UniProtKB-KW"/>
</dbReference>
<keyword evidence="4" id="KW-0067">ATP-binding</keyword>
<dbReference type="InterPro" id="IPR049730">
    <property type="entry name" value="SNF2/RAD54-like_C"/>
</dbReference>
<reference evidence="4" key="1">
    <citation type="submission" date="2020-04" db="EMBL/GenBank/DDBJ databases">
        <authorList>
            <person name="Chiriac C."/>
            <person name="Salcher M."/>
            <person name="Ghai R."/>
            <person name="Kavagutti S V."/>
        </authorList>
    </citation>
    <scope>NUCLEOTIDE SEQUENCE</scope>
</reference>
<dbReference type="Gene3D" id="3.40.50.300">
    <property type="entry name" value="P-loop containing nucleotide triphosphate hydrolases"/>
    <property type="match status" value="1"/>
</dbReference>
<feature type="domain" description="Helicase C-terminal" evidence="3">
    <location>
        <begin position="289"/>
        <end position="445"/>
    </location>
</feature>
<dbReference type="Gene3D" id="3.40.50.10810">
    <property type="entry name" value="Tandem AAA-ATPase domain"/>
    <property type="match status" value="1"/>
</dbReference>
<dbReference type="InterPro" id="IPR000330">
    <property type="entry name" value="SNF2_N"/>
</dbReference>
<evidence type="ECO:0000259" key="3">
    <source>
        <dbReference type="PROSITE" id="PS51194"/>
    </source>
</evidence>
<dbReference type="InterPro" id="IPR038718">
    <property type="entry name" value="SNF2-like_sf"/>
</dbReference>
<dbReference type="PANTHER" id="PTHR45766">
    <property type="entry name" value="DNA ANNEALING HELICASE AND ENDONUCLEASE ZRANB3 FAMILY MEMBER"/>
    <property type="match status" value="1"/>
</dbReference>